<protein>
    <submittedName>
        <fullName evidence="1">Uncharacterized protein</fullName>
    </submittedName>
</protein>
<accession>A0A0E9XUL7</accession>
<reference evidence="1" key="1">
    <citation type="submission" date="2014-11" db="EMBL/GenBank/DDBJ databases">
        <authorList>
            <person name="Amaro Gonzalez C."/>
        </authorList>
    </citation>
    <scope>NUCLEOTIDE SEQUENCE</scope>
</reference>
<dbReference type="AlphaFoldDB" id="A0A0E9XUL7"/>
<proteinExistence type="predicted"/>
<dbReference type="EMBL" id="GBXM01002160">
    <property type="protein sequence ID" value="JAI06418.1"/>
    <property type="molecule type" value="Transcribed_RNA"/>
</dbReference>
<sequence length="48" mass="5424">MLMGNKNLCSISSHLLVYLVAGFLCRQFRLIDSVCFIIDGFLNAVKMK</sequence>
<name>A0A0E9XUL7_ANGAN</name>
<evidence type="ECO:0000313" key="1">
    <source>
        <dbReference type="EMBL" id="JAI06418.1"/>
    </source>
</evidence>
<organism evidence="1">
    <name type="scientific">Anguilla anguilla</name>
    <name type="common">European freshwater eel</name>
    <name type="synonym">Muraena anguilla</name>
    <dbReference type="NCBI Taxonomy" id="7936"/>
    <lineage>
        <taxon>Eukaryota</taxon>
        <taxon>Metazoa</taxon>
        <taxon>Chordata</taxon>
        <taxon>Craniata</taxon>
        <taxon>Vertebrata</taxon>
        <taxon>Euteleostomi</taxon>
        <taxon>Actinopterygii</taxon>
        <taxon>Neopterygii</taxon>
        <taxon>Teleostei</taxon>
        <taxon>Anguilliformes</taxon>
        <taxon>Anguillidae</taxon>
        <taxon>Anguilla</taxon>
    </lineage>
</organism>
<reference evidence="1" key="2">
    <citation type="journal article" date="2015" name="Fish Shellfish Immunol.">
        <title>Early steps in the European eel (Anguilla anguilla)-Vibrio vulnificus interaction in the gills: Role of the RtxA13 toxin.</title>
        <authorList>
            <person name="Callol A."/>
            <person name="Pajuelo D."/>
            <person name="Ebbesson L."/>
            <person name="Teles M."/>
            <person name="MacKenzie S."/>
            <person name="Amaro C."/>
        </authorList>
    </citation>
    <scope>NUCLEOTIDE SEQUENCE</scope>
</reference>